<evidence type="ECO:0000313" key="2">
    <source>
        <dbReference type="Proteomes" id="UP000191987"/>
    </source>
</evidence>
<dbReference type="Proteomes" id="UP000191987">
    <property type="component" value="Unassembled WGS sequence"/>
</dbReference>
<accession>A0A1S7S4N2</accession>
<evidence type="ECO:0000313" key="1">
    <source>
        <dbReference type="EMBL" id="CUX62343.1"/>
    </source>
</evidence>
<organism evidence="1 2">
    <name type="scientific">Agrobacterium deltaense Zutra 3/1</name>
    <dbReference type="NCBI Taxonomy" id="1183427"/>
    <lineage>
        <taxon>Bacteria</taxon>
        <taxon>Pseudomonadati</taxon>
        <taxon>Pseudomonadota</taxon>
        <taxon>Alphaproteobacteria</taxon>
        <taxon>Hyphomicrobiales</taxon>
        <taxon>Rhizobiaceae</taxon>
        <taxon>Rhizobium/Agrobacterium group</taxon>
        <taxon>Agrobacterium</taxon>
    </lineage>
</organism>
<dbReference type="EMBL" id="FBWG01000049">
    <property type="protein sequence ID" value="CUX62343.1"/>
    <property type="molecule type" value="Genomic_DNA"/>
</dbReference>
<proteinExistence type="predicted"/>
<sequence length="77" mass="8030">MAIALWSGKRSAFLQIDRIVRASSKLAGTLEGATSLEAPTHGINHAGINGAMEVLQDELGALNDLATGPAQRLCSRS</sequence>
<name>A0A1S7S4N2_9HYPH</name>
<dbReference type="AlphaFoldDB" id="A0A1S7S4N2"/>
<protein>
    <submittedName>
        <fullName evidence="1">Uncharacterized protein</fullName>
    </submittedName>
</protein>
<reference evidence="1 2" key="1">
    <citation type="submission" date="2016-01" db="EMBL/GenBank/DDBJ databases">
        <authorList>
            <person name="Oliw E.H."/>
        </authorList>
    </citation>
    <scope>NUCLEOTIDE SEQUENCE [LARGE SCALE GENOMIC DNA]</scope>
    <source>
        <strain evidence="1 2">Zutra 3-1</strain>
    </source>
</reference>
<gene>
    <name evidence="1" type="ORF">AGR7C_pAt0210</name>
</gene>